<dbReference type="Pfam" id="PF01822">
    <property type="entry name" value="WSC"/>
    <property type="match status" value="1"/>
</dbReference>
<evidence type="ECO:0000256" key="1">
    <source>
        <dbReference type="ARBA" id="ARBA00004167"/>
    </source>
</evidence>
<comment type="subcellular location">
    <subcellularLocation>
        <location evidence="1">Membrane</location>
        <topology evidence="1">Single-pass membrane protein</topology>
    </subcellularLocation>
</comment>
<reference evidence="10" key="1">
    <citation type="journal article" date="2017" name="Nat. Microbiol.">
        <title>Global analysis of biosynthetic gene clusters reveals vast potential of secondary metabolite production in Penicillium species.</title>
        <authorList>
            <person name="Nielsen J.C."/>
            <person name="Grijseels S."/>
            <person name="Prigent S."/>
            <person name="Ji B."/>
            <person name="Dainat J."/>
            <person name="Nielsen K.F."/>
            <person name="Frisvad J.C."/>
            <person name="Workman M."/>
            <person name="Nielsen J."/>
        </authorList>
    </citation>
    <scope>NUCLEOTIDE SEQUENCE [LARGE SCALE GENOMIC DNA]</scope>
    <source>
        <strain evidence="10">IBT 31811</strain>
    </source>
</reference>
<keyword evidence="4" id="KW-1133">Transmembrane helix</keyword>
<dbReference type="EMBL" id="MDYN01000017">
    <property type="protein sequence ID" value="OQD83356.1"/>
    <property type="molecule type" value="Genomic_DNA"/>
</dbReference>
<keyword evidence="2" id="KW-0812">Transmembrane</keyword>
<evidence type="ECO:0000256" key="7">
    <source>
        <dbReference type="SAM" id="SignalP"/>
    </source>
</evidence>
<comment type="caution">
    <text evidence="9">The sequence shown here is derived from an EMBL/GenBank/DDBJ whole genome shotgun (WGS) entry which is preliminary data.</text>
</comment>
<accession>A0A1V6Q3Q0</accession>
<dbReference type="InterPro" id="IPR002889">
    <property type="entry name" value="WSC_carb-bd"/>
</dbReference>
<keyword evidence="10" id="KW-1185">Reference proteome</keyword>
<evidence type="ECO:0000256" key="2">
    <source>
        <dbReference type="ARBA" id="ARBA00022692"/>
    </source>
</evidence>
<dbReference type="SMART" id="SM00321">
    <property type="entry name" value="WSC"/>
    <property type="match status" value="1"/>
</dbReference>
<evidence type="ECO:0000313" key="10">
    <source>
        <dbReference type="Proteomes" id="UP000191672"/>
    </source>
</evidence>
<evidence type="ECO:0000256" key="3">
    <source>
        <dbReference type="ARBA" id="ARBA00022729"/>
    </source>
</evidence>
<dbReference type="OrthoDB" id="2019572at2759"/>
<evidence type="ECO:0000256" key="4">
    <source>
        <dbReference type="ARBA" id="ARBA00022989"/>
    </source>
</evidence>
<feature type="chain" id="PRO_5010709537" description="WSC domain-containing protein" evidence="7">
    <location>
        <begin position="22"/>
        <end position="210"/>
    </location>
</feature>
<evidence type="ECO:0000256" key="6">
    <source>
        <dbReference type="ARBA" id="ARBA00023180"/>
    </source>
</evidence>
<protein>
    <recommendedName>
        <fullName evidence="8">WSC domain-containing protein</fullName>
    </recommendedName>
</protein>
<dbReference type="AlphaFoldDB" id="A0A1V6Q3Q0"/>
<keyword evidence="6" id="KW-0325">Glycoprotein</keyword>
<dbReference type="GO" id="GO:0005886">
    <property type="term" value="C:plasma membrane"/>
    <property type="evidence" value="ECO:0007669"/>
    <property type="project" value="TreeGrafter"/>
</dbReference>
<feature type="signal peptide" evidence="7">
    <location>
        <begin position="1"/>
        <end position="21"/>
    </location>
</feature>
<sequence length="210" mass="20658">MHSSFILAALALALPVYSSSSGYVGCYSDAGSLKNKGPFSYQSVGACEQSCVRDGHNVIGLTRGNMCYCGDAVPSQSAKVDNDKCDLACPGYPADKCGGTDTFTIYQIAKKDAEDSASEASSTTMAPSAATAAGGIIVAATANSAPSGIVTTTSSMNAKVTALASKSANAASTAATSASVSASPTNNAAGTIQVGSSLVGAVIAGMGLLL</sequence>
<keyword evidence="5" id="KW-0472">Membrane</keyword>
<dbReference type="Proteomes" id="UP000191672">
    <property type="component" value="Unassembled WGS sequence"/>
</dbReference>
<feature type="domain" description="WSC" evidence="8">
    <location>
        <begin position="20"/>
        <end position="109"/>
    </location>
</feature>
<dbReference type="PROSITE" id="PS51212">
    <property type="entry name" value="WSC"/>
    <property type="match status" value="1"/>
</dbReference>
<evidence type="ECO:0000256" key="5">
    <source>
        <dbReference type="ARBA" id="ARBA00023136"/>
    </source>
</evidence>
<proteinExistence type="predicted"/>
<dbReference type="InterPro" id="IPR051836">
    <property type="entry name" value="Kremen_rcpt"/>
</dbReference>
<gene>
    <name evidence="9" type="ORF">PENANT_c017G06251</name>
</gene>
<evidence type="ECO:0000313" key="9">
    <source>
        <dbReference type="EMBL" id="OQD83356.1"/>
    </source>
</evidence>
<organism evidence="9 10">
    <name type="scientific">Penicillium antarcticum</name>
    <dbReference type="NCBI Taxonomy" id="416450"/>
    <lineage>
        <taxon>Eukaryota</taxon>
        <taxon>Fungi</taxon>
        <taxon>Dikarya</taxon>
        <taxon>Ascomycota</taxon>
        <taxon>Pezizomycotina</taxon>
        <taxon>Eurotiomycetes</taxon>
        <taxon>Eurotiomycetidae</taxon>
        <taxon>Eurotiales</taxon>
        <taxon>Aspergillaceae</taxon>
        <taxon>Penicillium</taxon>
    </lineage>
</organism>
<evidence type="ECO:0000259" key="8">
    <source>
        <dbReference type="PROSITE" id="PS51212"/>
    </source>
</evidence>
<name>A0A1V6Q3Q0_9EURO</name>
<dbReference type="PANTHER" id="PTHR24269:SF16">
    <property type="entry name" value="PROTEIN SLG1"/>
    <property type="match status" value="1"/>
</dbReference>
<dbReference type="STRING" id="416450.A0A1V6Q3Q0"/>
<keyword evidence="3 7" id="KW-0732">Signal</keyword>
<dbReference type="PANTHER" id="PTHR24269">
    <property type="entry name" value="KREMEN PROTEIN"/>
    <property type="match status" value="1"/>
</dbReference>